<accession>A0A540WDY6</accession>
<keyword evidence="2 6" id="KW-0418">Kinase</keyword>
<dbReference type="GO" id="GO:0000155">
    <property type="term" value="F:phosphorelay sensor kinase activity"/>
    <property type="evidence" value="ECO:0007669"/>
    <property type="project" value="InterPro"/>
</dbReference>
<dbReference type="PANTHER" id="PTHR24421">
    <property type="entry name" value="NITRATE/NITRITE SENSOR PROTEIN NARX-RELATED"/>
    <property type="match status" value="1"/>
</dbReference>
<dbReference type="Proteomes" id="UP000319103">
    <property type="component" value="Unassembled WGS sequence"/>
</dbReference>
<feature type="transmembrane region" description="Helical" evidence="4">
    <location>
        <begin position="20"/>
        <end position="43"/>
    </location>
</feature>
<dbReference type="InterPro" id="IPR009081">
    <property type="entry name" value="PP-bd_ACP"/>
</dbReference>
<proteinExistence type="predicted"/>
<keyword evidence="4" id="KW-1133">Transmembrane helix</keyword>
<evidence type="ECO:0000313" key="6">
    <source>
        <dbReference type="EMBL" id="TQF07241.1"/>
    </source>
</evidence>
<dbReference type="Pfam" id="PF07730">
    <property type="entry name" value="HisKA_3"/>
    <property type="match status" value="1"/>
</dbReference>
<feature type="transmembrane region" description="Helical" evidence="4">
    <location>
        <begin position="77"/>
        <end position="92"/>
    </location>
</feature>
<dbReference type="SUPFAM" id="SSF55874">
    <property type="entry name" value="ATPase domain of HSP90 chaperone/DNA topoisomerase II/histidine kinase"/>
    <property type="match status" value="1"/>
</dbReference>
<evidence type="ECO:0000256" key="2">
    <source>
        <dbReference type="ARBA" id="ARBA00022777"/>
    </source>
</evidence>
<evidence type="ECO:0000259" key="5">
    <source>
        <dbReference type="PROSITE" id="PS50075"/>
    </source>
</evidence>
<dbReference type="PROSITE" id="PS50075">
    <property type="entry name" value="CARRIER"/>
    <property type="match status" value="1"/>
</dbReference>
<dbReference type="InterPro" id="IPR011712">
    <property type="entry name" value="Sig_transdc_His_kin_sub3_dim/P"/>
</dbReference>
<feature type="domain" description="Carrier" evidence="5">
    <location>
        <begin position="143"/>
        <end position="219"/>
    </location>
</feature>
<protein>
    <submittedName>
        <fullName evidence="6">Sensor histidine kinase</fullName>
    </submittedName>
</protein>
<dbReference type="GO" id="GO:0046983">
    <property type="term" value="F:protein dimerization activity"/>
    <property type="evidence" value="ECO:0007669"/>
    <property type="project" value="InterPro"/>
</dbReference>
<keyword evidence="4" id="KW-0472">Membrane</keyword>
<feature type="transmembrane region" description="Helical" evidence="4">
    <location>
        <begin position="123"/>
        <end position="144"/>
    </location>
</feature>
<organism evidence="6 7">
    <name type="scientific">Kitasatospora acidiphila</name>
    <dbReference type="NCBI Taxonomy" id="2567942"/>
    <lineage>
        <taxon>Bacteria</taxon>
        <taxon>Bacillati</taxon>
        <taxon>Actinomycetota</taxon>
        <taxon>Actinomycetes</taxon>
        <taxon>Kitasatosporales</taxon>
        <taxon>Streptomycetaceae</taxon>
        <taxon>Kitasatospora</taxon>
    </lineage>
</organism>
<keyword evidence="1" id="KW-0808">Transferase</keyword>
<dbReference type="Gene3D" id="3.30.565.10">
    <property type="entry name" value="Histidine kinase-like ATPase, C-terminal domain"/>
    <property type="match status" value="1"/>
</dbReference>
<dbReference type="InterPro" id="IPR050482">
    <property type="entry name" value="Sensor_HK_TwoCompSys"/>
</dbReference>
<keyword evidence="7" id="KW-1185">Reference proteome</keyword>
<keyword evidence="4" id="KW-0812">Transmembrane</keyword>
<evidence type="ECO:0000256" key="3">
    <source>
        <dbReference type="ARBA" id="ARBA00023012"/>
    </source>
</evidence>
<keyword evidence="3" id="KW-0902">Two-component regulatory system</keyword>
<dbReference type="PANTHER" id="PTHR24421:SF63">
    <property type="entry name" value="SENSOR HISTIDINE KINASE DESK"/>
    <property type="match status" value="1"/>
</dbReference>
<dbReference type="InterPro" id="IPR036890">
    <property type="entry name" value="HATPase_C_sf"/>
</dbReference>
<gene>
    <name evidence="6" type="ORF">E6W39_09785</name>
</gene>
<evidence type="ECO:0000313" key="7">
    <source>
        <dbReference type="Proteomes" id="UP000319103"/>
    </source>
</evidence>
<dbReference type="AlphaFoldDB" id="A0A540WDY6"/>
<name>A0A540WDY6_9ACTN</name>
<feature type="transmembrane region" description="Helical" evidence="4">
    <location>
        <begin position="55"/>
        <end position="71"/>
    </location>
</feature>
<evidence type="ECO:0000256" key="4">
    <source>
        <dbReference type="SAM" id="Phobius"/>
    </source>
</evidence>
<dbReference type="Gene3D" id="1.20.5.1930">
    <property type="match status" value="1"/>
</dbReference>
<dbReference type="EMBL" id="VIGB01000003">
    <property type="protein sequence ID" value="TQF07241.1"/>
    <property type="molecule type" value="Genomic_DNA"/>
</dbReference>
<comment type="caution">
    <text evidence="6">The sequence shown here is derived from an EMBL/GenBank/DDBJ whole genome shotgun (WGS) entry which is preliminary data.</text>
</comment>
<evidence type="ECO:0000256" key="1">
    <source>
        <dbReference type="ARBA" id="ARBA00022679"/>
    </source>
</evidence>
<reference evidence="6 7" key="1">
    <citation type="submission" date="2019-06" db="EMBL/GenBank/DDBJ databases">
        <title>Description of Kitasatospora acidophila sp. nov. isolated from pine grove soil, and reclassification of Streptomyces novaecaesareae to Kitasatospora novaeceasareae comb. nov.</title>
        <authorList>
            <person name="Kim M.J."/>
        </authorList>
    </citation>
    <scope>NUCLEOTIDE SEQUENCE [LARGE SCALE GENOMIC DNA]</scope>
    <source>
        <strain evidence="6 7">MMS16-CNU292</strain>
    </source>
</reference>
<dbReference type="GO" id="GO:0016020">
    <property type="term" value="C:membrane"/>
    <property type="evidence" value="ECO:0007669"/>
    <property type="project" value="InterPro"/>
</dbReference>
<dbReference type="CDD" id="cd16917">
    <property type="entry name" value="HATPase_UhpB-NarQ-NarX-like"/>
    <property type="match status" value="1"/>
</dbReference>
<sequence length="348" mass="35963">MLANGMLVYPGLAAAGVSQYAHGAGAVAGYVIVSVFGAVYLAAAAAMAACRQRQSTALLGVMAALFVAALPFAHEDAFFLATVIVAFFAVFRRRYASHAMVAGTLAALLVPWAVRPWNSGPAVFQALALFFTALVAGAFSEIAATNRALVAARAEVARLASEAERNRIARDLHDLLGHSLTAITVKSRLAQRLTPKAPDEALAEMAAVEGLSRQALADVRAAVSGYREVTLAAELARGRELLRAAGVVADLPTTTEMVAAADRELFGWVVREGLTNVVRHARATRCTVAVTASSVEIGDDGVGDDGVGGAAAGNGKGLTGLRERVAAAGGTVEAGPLDPHGWRLRVAL</sequence>
<dbReference type="OrthoDB" id="5241784at2"/>
<feature type="transmembrane region" description="Helical" evidence="4">
    <location>
        <begin position="99"/>
        <end position="117"/>
    </location>
</feature>